<dbReference type="EMBL" id="PKPP01021054">
    <property type="protein sequence ID" value="PWA34950.1"/>
    <property type="molecule type" value="Genomic_DNA"/>
</dbReference>
<gene>
    <name evidence="1" type="ORF">CTI12_AA614130</name>
</gene>
<reference evidence="1 2" key="1">
    <citation type="journal article" date="2018" name="Mol. Plant">
        <title>The genome of Artemisia annua provides insight into the evolution of Asteraceae family and artemisinin biosynthesis.</title>
        <authorList>
            <person name="Shen Q."/>
            <person name="Zhang L."/>
            <person name="Liao Z."/>
            <person name="Wang S."/>
            <person name="Yan T."/>
            <person name="Shi P."/>
            <person name="Liu M."/>
            <person name="Fu X."/>
            <person name="Pan Q."/>
            <person name="Wang Y."/>
            <person name="Lv Z."/>
            <person name="Lu X."/>
            <person name="Zhang F."/>
            <person name="Jiang W."/>
            <person name="Ma Y."/>
            <person name="Chen M."/>
            <person name="Hao X."/>
            <person name="Li L."/>
            <person name="Tang Y."/>
            <person name="Lv G."/>
            <person name="Zhou Y."/>
            <person name="Sun X."/>
            <person name="Brodelius P.E."/>
            <person name="Rose J.K.C."/>
            <person name="Tang K."/>
        </authorList>
    </citation>
    <scope>NUCLEOTIDE SEQUENCE [LARGE SCALE GENOMIC DNA]</scope>
    <source>
        <strain evidence="2">cv. Huhao1</strain>
        <tissue evidence="1">Leaf</tissue>
    </source>
</reference>
<dbReference type="OrthoDB" id="1002578at2759"/>
<evidence type="ECO:0000313" key="1">
    <source>
        <dbReference type="EMBL" id="PWA34950.1"/>
    </source>
</evidence>
<dbReference type="AlphaFoldDB" id="A0A2U1KDX1"/>
<dbReference type="GO" id="GO:0003964">
    <property type="term" value="F:RNA-directed DNA polymerase activity"/>
    <property type="evidence" value="ECO:0007669"/>
    <property type="project" value="UniProtKB-KW"/>
</dbReference>
<comment type="caution">
    <text evidence="1">The sequence shown here is derived from an EMBL/GenBank/DDBJ whole genome shotgun (WGS) entry which is preliminary data.</text>
</comment>
<protein>
    <submittedName>
        <fullName evidence="1">Reverse transcriptase zinc-binding domain-containing protein</fullName>
    </submittedName>
</protein>
<evidence type="ECO:0000313" key="2">
    <source>
        <dbReference type="Proteomes" id="UP000245207"/>
    </source>
</evidence>
<keyword evidence="1" id="KW-0695">RNA-directed DNA polymerase</keyword>
<keyword evidence="1" id="KW-0548">Nucleotidyltransferase</keyword>
<accession>A0A2U1KDX1</accession>
<keyword evidence="1" id="KW-0808">Transferase</keyword>
<sequence>MEREDFHNEKEALWCKVITGVHGNEGGFNSGVGTGNRKGVLEKIVSVSSVIDCLGIPFRNSFVRNVKSGVDVFFWHDVWLGADQCLKDRFPCFYTLETHKEWRVNDRRIS</sequence>
<keyword evidence="2" id="KW-1185">Reference proteome</keyword>
<dbReference type="Proteomes" id="UP000245207">
    <property type="component" value="Unassembled WGS sequence"/>
</dbReference>
<proteinExistence type="predicted"/>
<name>A0A2U1KDX1_ARTAN</name>
<organism evidence="1 2">
    <name type="scientific">Artemisia annua</name>
    <name type="common">Sweet wormwood</name>
    <dbReference type="NCBI Taxonomy" id="35608"/>
    <lineage>
        <taxon>Eukaryota</taxon>
        <taxon>Viridiplantae</taxon>
        <taxon>Streptophyta</taxon>
        <taxon>Embryophyta</taxon>
        <taxon>Tracheophyta</taxon>
        <taxon>Spermatophyta</taxon>
        <taxon>Magnoliopsida</taxon>
        <taxon>eudicotyledons</taxon>
        <taxon>Gunneridae</taxon>
        <taxon>Pentapetalae</taxon>
        <taxon>asterids</taxon>
        <taxon>campanulids</taxon>
        <taxon>Asterales</taxon>
        <taxon>Asteraceae</taxon>
        <taxon>Asteroideae</taxon>
        <taxon>Anthemideae</taxon>
        <taxon>Artemisiinae</taxon>
        <taxon>Artemisia</taxon>
    </lineage>
</organism>